<dbReference type="InterPro" id="IPR029058">
    <property type="entry name" value="AB_hydrolase_fold"/>
</dbReference>
<accession>A0A2S8B386</accession>
<reference evidence="3" key="1">
    <citation type="submission" date="2017-11" db="EMBL/GenBank/DDBJ databases">
        <title>The complete genome sequence of Sphingopyxis pomeranensis sp. nov. strain WS5A3p.</title>
        <authorList>
            <person name="Kaminski M.A."/>
        </authorList>
    </citation>
    <scope>NUCLEOTIDE SEQUENCE [LARGE SCALE GENOMIC DNA]</scope>
    <source>
        <strain evidence="3">WS5A3p</strain>
    </source>
</reference>
<dbReference type="Proteomes" id="UP000238954">
    <property type="component" value="Chromosome"/>
</dbReference>
<evidence type="ECO:0000313" key="2">
    <source>
        <dbReference type="EMBL" id="PQM26729.1"/>
    </source>
</evidence>
<feature type="domain" description="T6SS Phospholipase effector Tle1-like catalytic" evidence="1">
    <location>
        <begin position="9"/>
        <end position="279"/>
    </location>
</feature>
<evidence type="ECO:0000313" key="3">
    <source>
        <dbReference type="Proteomes" id="UP000238954"/>
    </source>
</evidence>
<dbReference type="Pfam" id="PF09994">
    <property type="entry name" value="T6SS_Tle1-like_cat"/>
    <property type="match status" value="1"/>
</dbReference>
<sequence>MAKDETEGRNLVICCDGTNNEIGTRLSNVLKLYKIAEKSDRQIAYYHPGIGTIAMPGTWGKWRRTASSLFEMMTGHGLDRDVLAAYCFLCRHYREGDRIYLFGFSRGAYTVRVLAGMIYLVGLLREHQINFAEYALKAYKRSSETDDHAIAREFRDVVRPQVAAIDFLGVWDTVSSVIVPGSTPLSDPTLEELPFTRHNPAVAVFRHAMAIDEFRRMFRILPWKEPQEFRPNRYSQGETFPTQDCRQVWFAGCHSDVGGGFAETESALSKYPLIWMIEEAEKHGLRVRTSMVNHIARGQPREGARNYMKPDPAGLLHRSLGWAWAPFEIMPKEKKYLDWTERRSFLGYYLPRGEPRTILPNAWVHASVIERQGAVPGYKPVNLPEIFQTETMPGLAQSDPSAGR</sequence>
<proteinExistence type="predicted"/>
<dbReference type="OrthoDB" id="4378831at2"/>
<gene>
    <name evidence="2" type="ORF">CVO77_17145</name>
</gene>
<keyword evidence="3" id="KW-1185">Reference proteome</keyword>
<name>A0A2S8B386_9SPHN</name>
<dbReference type="EMBL" id="PHFW01000003">
    <property type="protein sequence ID" value="PQM26729.1"/>
    <property type="molecule type" value="Genomic_DNA"/>
</dbReference>
<dbReference type="RefSeq" id="WP_106000098.1">
    <property type="nucleotide sequence ID" value="NZ_CM009578.1"/>
</dbReference>
<dbReference type="PANTHER" id="PTHR33840">
    <property type="match status" value="1"/>
</dbReference>
<comment type="caution">
    <text evidence="2">The sequence shown here is derived from an EMBL/GenBank/DDBJ whole genome shotgun (WGS) entry which is preliminary data.</text>
</comment>
<dbReference type="SUPFAM" id="SSF53474">
    <property type="entry name" value="alpha/beta-Hydrolases"/>
    <property type="match status" value="1"/>
</dbReference>
<dbReference type="PANTHER" id="PTHR33840:SF1">
    <property type="entry name" value="TLE1 PHOSPHOLIPASE DOMAIN-CONTAINING PROTEIN"/>
    <property type="match status" value="1"/>
</dbReference>
<organism evidence="2 3">
    <name type="scientific">Sphingopyxis lindanitolerans</name>
    <dbReference type="NCBI Taxonomy" id="2054227"/>
    <lineage>
        <taxon>Bacteria</taxon>
        <taxon>Pseudomonadati</taxon>
        <taxon>Pseudomonadota</taxon>
        <taxon>Alphaproteobacteria</taxon>
        <taxon>Sphingomonadales</taxon>
        <taxon>Sphingomonadaceae</taxon>
        <taxon>Sphingopyxis</taxon>
    </lineage>
</organism>
<protein>
    <recommendedName>
        <fullName evidence="1">T6SS Phospholipase effector Tle1-like catalytic domain-containing protein</fullName>
    </recommendedName>
</protein>
<dbReference type="AlphaFoldDB" id="A0A2S8B386"/>
<dbReference type="InterPro" id="IPR018712">
    <property type="entry name" value="Tle1-like_cat"/>
</dbReference>
<evidence type="ECO:0000259" key="1">
    <source>
        <dbReference type="Pfam" id="PF09994"/>
    </source>
</evidence>